<organism evidence="8 9">
    <name type="scientific">Astyanax mexicanus</name>
    <name type="common">Blind cave fish</name>
    <name type="synonym">Astyanax fasciatus mexicanus</name>
    <dbReference type="NCBI Taxonomy" id="7994"/>
    <lineage>
        <taxon>Eukaryota</taxon>
        <taxon>Metazoa</taxon>
        <taxon>Chordata</taxon>
        <taxon>Craniata</taxon>
        <taxon>Vertebrata</taxon>
        <taxon>Euteleostomi</taxon>
        <taxon>Actinopterygii</taxon>
        <taxon>Neopterygii</taxon>
        <taxon>Teleostei</taxon>
        <taxon>Ostariophysi</taxon>
        <taxon>Characiformes</taxon>
        <taxon>Characoidei</taxon>
        <taxon>Acestrorhamphidae</taxon>
        <taxon>Acestrorhamphinae</taxon>
        <taxon>Astyanax</taxon>
    </lineage>
</organism>
<dbReference type="GO" id="GO:0016020">
    <property type="term" value="C:membrane"/>
    <property type="evidence" value="ECO:0007669"/>
    <property type="project" value="UniProtKB-SubCell"/>
</dbReference>
<evidence type="ECO:0000256" key="2">
    <source>
        <dbReference type="ARBA" id="ARBA00005948"/>
    </source>
</evidence>
<accession>A0A3B1JZR7</accession>
<evidence type="ECO:0000313" key="9">
    <source>
        <dbReference type="Proteomes" id="UP000018467"/>
    </source>
</evidence>
<dbReference type="InParanoid" id="A0A3B1JZR7"/>
<comment type="similarity">
    <text evidence="2 7">Belongs to the FXYD family.</text>
</comment>
<keyword evidence="4 7" id="KW-0812">Transmembrane</keyword>
<reference evidence="8" key="3">
    <citation type="submission" date="2025-08" db="UniProtKB">
        <authorList>
            <consortium name="Ensembl"/>
        </authorList>
    </citation>
    <scope>IDENTIFICATION</scope>
</reference>
<name>A0A3B1JZR7_ASTMX</name>
<evidence type="ECO:0000256" key="5">
    <source>
        <dbReference type="ARBA" id="ARBA00023065"/>
    </source>
</evidence>
<feature type="transmembrane region" description="Helical" evidence="7">
    <location>
        <begin position="68"/>
        <end position="89"/>
    </location>
</feature>
<reference evidence="9" key="1">
    <citation type="submission" date="2013-03" db="EMBL/GenBank/DDBJ databases">
        <authorList>
            <person name="Jeffery W."/>
            <person name="Warren W."/>
            <person name="Wilson R.K."/>
        </authorList>
    </citation>
    <scope>NUCLEOTIDE SEQUENCE</scope>
    <source>
        <strain evidence="9">female</strain>
    </source>
</reference>
<evidence type="ECO:0000256" key="1">
    <source>
        <dbReference type="ARBA" id="ARBA00004167"/>
    </source>
</evidence>
<protein>
    <recommendedName>
        <fullName evidence="7">FXYD domain-containing ion transport regulator</fullName>
    </recommendedName>
</protein>
<keyword evidence="6 7" id="KW-0472">Membrane</keyword>
<dbReference type="Bgee" id="ENSAMXG00000034406">
    <property type="expression patterns" value="Expressed in pharyngeal gill and 14 other cell types or tissues"/>
</dbReference>
<dbReference type="Proteomes" id="UP000018467">
    <property type="component" value="Unassembled WGS sequence"/>
</dbReference>
<reference evidence="8" key="4">
    <citation type="submission" date="2025-09" db="UniProtKB">
        <authorList>
            <consortium name="Ensembl"/>
        </authorList>
    </citation>
    <scope>IDENTIFICATION</scope>
</reference>
<proteinExistence type="inferred from homology"/>
<dbReference type="InterPro" id="IPR047297">
    <property type="entry name" value="FXYD_motif"/>
</dbReference>
<dbReference type="GO" id="GO:0099106">
    <property type="term" value="F:ion channel regulator activity"/>
    <property type="evidence" value="ECO:0007669"/>
    <property type="project" value="InterPro"/>
</dbReference>
<keyword evidence="7" id="KW-1133">Transmembrane helix</keyword>
<dbReference type="Pfam" id="PF02038">
    <property type="entry name" value="ATP1G1_PLM_MAT8"/>
    <property type="match status" value="1"/>
</dbReference>
<sequence length="104" mass="11536">MPHIDAGAHDALHHTSVEGGFPPSCKYGHMRQEPGKMKGFTALLLLTVFSAFLSEAEANPFVYNYDRLRIGGIIFTVLLVIGAMFVLFYDKCGKKKNDDETSQI</sequence>
<evidence type="ECO:0000256" key="3">
    <source>
        <dbReference type="ARBA" id="ARBA00022448"/>
    </source>
</evidence>
<keyword evidence="3 7" id="KW-0813">Transport</keyword>
<dbReference type="GO" id="GO:0006811">
    <property type="term" value="P:monoatomic ion transport"/>
    <property type="evidence" value="ECO:0007669"/>
    <property type="project" value="UniProtKB-KW"/>
</dbReference>
<dbReference type="Gene3D" id="1.20.5.780">
    <property type="entry name" value="Single helix bin"/>
    <property type="match status" value="1"/>
</dbReference>
<keyword evidence="5 7" id="KW-0406">Ion transport</keyword>
<dbReference type="FunCoup" id="A0A3B1JZR7">
    <property type="interactions" value="1"/>
</dbReference>
<comment type="subcellular location">
    <subcellularLocation>
        <location evidence="1">Membrane</location>
        <topology evidence="1">Single-pass membrane protein</topology>
    </subcellularLocation>
</comment>
<dbReference type="GO" id="GO:0043269">
    <property type="term" value="P:regulation of monoatomic ion transport"/>
    <property type="evidence" value="ECO:0007669"/>
    <property type="project" value="InterPro"/>
</dbReference>
<dbReference type="GeneTree" id="ENSGT01150000287541"/>
<evidence type="ECO:0000256" key="4">
    <source>
        <dbReference type="ARBA" id="ARBA00022692"/>
    </source>
</evidence>
<evidence type="ECO:0000256" key="6">
    <source>
        <dbReference type="ARBA" id="ARBA00023136"/>
    </source>
</evidence>
<dbReference type="Ensembl" id="ENSAMXT00000049695.1">
    <property type="protein sequence ID" value="ENSAMXP00000047211.1"/>
    <property type="gene ID" value="ENSAMXG00000034406.1"/>
</dbReference>
<dbReference type="PROSITE" id="PS01310">
    <property type="entry name" value="FXYD"/>
    <property type="match status" value="1"/>
</dbReference>
<dbReference type="AlphaFoldDB" id="A0A3B1JZR7"/>
<evidence type="ECO:0000313" key="8">
    <source>
        <dbReference type="Ensembl" id="ENSAMXP00000047211.1"/>
    </source>
</evidence>
<evidence type="ECO:0000256" key="7">
    <source>
        <dbReference type="RuleBase" id="RU364131"/>
    </source>
</evidence>
<dbReference type="InterPro" id="IPR000272">
    <property type="entry name" value="Ion-transport_regulator_FXYD"/>
</dbReference>
<dbReference type="STRING" id="7994.ENSAMXP00000047211"/>
<keyword evidence="9" id="KW-1185">Reference proteome</keyword>
<reference evidence="9" key="2">
    <citation type="journal article" date="2014" name="Nat. Commun.">
        <title>The cavefish genome reveals candidate genes for eye loss.</title>
        <authorList>
            <person name="McGaugh S.E."/>
            <person name="Gross J.B."/>
            <person name="Aken B."/>
            <person name="Blin M."/>
            <person name="Borowsky R."/>
            <person name="Chalopin D."/>
            <person name="Hinaux H."/>
            <person name="Jeffery W.R."/>
            <person name="Keene A."/>
            <person name="Ma L."/>
            <person name="Minx P."/>
            <person name="Murphy D."/>
            <person name="O'Quin K.E."/>
            <person name="Retaux S."/>
            <person name="Rohner N."/>
            <person name="Searle S.M."/>
            <person name="Stahl B.A."/>
            <person name="Tabin C."/>
            <person name="Volff J.N."/>
            <person name="Yoshizawa M."/>
            <person name="Warren W.C."/>
        </authorList>
    </citation>
    <scope>NUCLEOTIDE SEQUENCE [LARGE SCALE GENOMIC DNA]</scope>
    <source>
        <strain evidence="9">female</strain>
    </source>
</reference>